<dbReference type="GO" id="GO:0031295">
    <property type="term" value="P:T cell costimulation"/>
    <property type="evidence" value="ECO:0000318"/>
    <property type="project" value="GO_Central"/>
</dbReference>
<dbReference type="InterPro" id="IPR013106">
    <property type="entry name" value="Ig_V-set"/>
</dbReference>
<dbReference type="PROSITE" id="PS50835">
    <property type="entry name" value="IG_LIKE"/>
    <property type="match status" value="2"/>
</dbReference>
<evidence type="ECO:0000256" key="1">
    <source>
        <dbReference type="ARBA" id="ARBA00004251"/>
    </source>
</evidence>
<dbReference type="InterPro" id="IPR013783">
    <property type="entry name" value="Ig-like_fold"/>
</dbReference>
<keyword evidence="8" id="KW-0675">Receptor</keyword>
<reference evidence="14" key="2">
    <citation type="submission" date="2025-08" db="UniProtKB">
        <authorList>
            <consortium name="Ensembl"/>
        </authorList>
    </citation>
    <scope>IDENTIFICATION</scope>
</reference>
<keyword evidence="15" id="KW-1185">Reference proteome</keyword>
<dbReference type="InterPro" id="IPR051713">
    <property type="entry name" value="T-cell_Activation_Regulation"/>
</dbReference>
<keyword evidence="7" id="KW-1015">Disulfide bond</keyword>
<dbReference type="Ensembl" id="ENSMODT00000023093.4">
    <property type="protein sequence ID" value="ENSMODP00000022694.3"/>
    <property type="gene ID" value="ENSMODG00000018199.4"/>
</dbReference>
<dbReference type="Proteomes" id="UP000002280">
    <property type="component" value="Chromosome 4"/>
</dbReference>
<dbReference type="GO" id="GO:0071222">
    <property type="term" value="P:cellular response to lipopolysaccharide"/>
    <property type="evidence" value="ECO:0000318"/>
    <property type="project" value="GO_Central"/>
</dbReference>
<evidence type="ECO:0000256" key="7">
    <source>
        <dbReference type="ARBA" id="ARBA00023157"/>
    </source>
</evidence>
<keyword evidence="5 12" id="KW-1133">Transmembrane helix</keyword>
<evidence type="ECO:0000256" key="8">
    <source>
        <dbReference type="ARBA" id="ARBA00023170"/>
    </source>
</evidence>
<feature type="transmembrane region" description="Helical" evidence="12">
    <location>
        <begin position="263"/>
        <end position="287"/>
    </location>
</feature>
<dbReference type="GO" id="GO:0042130">
    <property type="term" value="P:negative regulation of T cell proliferation"/>
    <property type="evidence" value="ECO:0000318"/>
    <property type="project" value="GO_Central"/>
</dbReference>
<dbReference type="GeneTree" id="ENSGT00940000162632"/>
<dbReference type="InterPro" id="IPR013162">
    <property type="entry name" value="CD80_C2-set"/>
</dbReference>
<feature type="domain" description="Ig-like" evidence="13">
    <location>
        <begin position="170"/>
        <end position="255"/>
    </location>
</feature>
<keyword evidence="6 12" id="KW-0472">Membrane</keyword>
<reference evidence="14 15" key="1">
    <citation type="journal article" date="2007" name="Nature">
        <title>Genome of the marsupial Monodelphis domestica reveals innovation in non-coding sequences.</title>
        <authorList>
            <person name="Mikkelsen T.S."/>
            <person name="Wakefield M.J."/>
            <person name="Aken B."/>
            <person name="Amemiya C.T."/>
            <person name="Chang J.L."/>
            <person name="Duke S."/>
            <person name="Garber M."/>
            <person name="Gentles A.J."/>
            <person name="Goodstadt L."/>
            <person name="Heger A."/>
            <person name="Jurka J."/>
            <person name="Kamal M."/>
            <person name="Mauceli E."/>
            <person name="Searle S.M."/>
            <person name="Sharpe T."/>
            <person name="Baker M.L."/>
            <person name="Batzer M.A."/>
            <person name="Benos P.V."/>
            <person name="Belov K."/>
            <person name="Clamp M."/>
            <person name="Cook A."/>
            <person name="Cuff J."/>
            <person name="Das R."/>
            <person name="Davidow L."/>
            <person name="Deakin J.E."/>
            <person name="Fazzari M.J."/>
            <person name="Glass J.L."/>
            <person name="Grabherr M."/>
            <person name="Greally J.M."/>
            <person name="Gu W."/>
            <person name="Hore T.A."/>
            <person name="Huttley G.A."/>
            <person name="Kleber M."/>
            <person name="Jirtle R.L."/>
            <person name="Koina E."/>
            <person name="Lee J.T."/>
            <person name="Mahony S."/>
            <person name="Marra M.A."/>
            <person name="Miller R.D."/>
            <person name="Nicholls R.D."/>
            <person name="Oda M."/>
            <person name="Papenfuss A.T."/>
            <person name="Parra Z.E."/>
            <person name="Pollock D.D."/>
            <person name="Ray D.A."/>
            <person name="Schein J.E."/>
            <person name="Speed T.P."/>
            <person name="Thompson K."/>
            <person name="VandeBerg J.L."/>
            <person name="Wade C.M."/>
            <person name="Walker J.A."/>
            <person name="Waters P.D."/>
            <person name="Webber C."/>
            <person name="Weidman J.R."/>
            <person name="Xie X."/>
            <person name="Zody M.C."/>
            <person name="Baldwin J."/>
            <person name="Abdouelleil A."/>
            <person name="Abdulkadir J."/>
            <person name="Abebe A."/>
            <person name="Abera B."/>
            <person name="Abreu J."/>
            <person name="Acer S.C."/>
            <person name="Aftuck L."/>
            <person name="Alexander A."/>
            <person name="An P."/>
            <person name="Anderson E."/>
            <person name="Anderson S."/>
            <person name="Arachi H."/>
            <person name="Azer M."/>
            <person name="Bachantsang P."/>
            <person name="Barry A."/>
            <person name="Bayul T."/>
            <person name="Berlin A."/>
            <person name="Bessette D."/>
            <person name="Bloom T."/>
            <person name="Bloom T."/>
            <person name="Boguslavskiy L."/>
            <person name="Bonnet C."/>
            <person name="Boukhgalter B."/>
            <person name="Bourzgui I."/>
            <person name="Brown A."/>
            <person name="Cahill P."/>
            <person name="Channer S."/>
            <person name="Cheshatsang Y."/>
            <person name="Chuda L."/>
            <person name="Citroen M."/>
            <person name="Collymore A."/>
            <person name="Cooke P."/>
            <person name="Costello M."/>
            <person name="D'Aco K."/>
            <person name="Daza R."/>
            <person name="De Haan G."/>
            <person name="DeGray S."/>
            <person name="DeMaso C."/>
            <person name="Dhargay N."/>
            <person name="Dooley K."/>
            <person name="Dooley E."/>
            <person name="Doricent M."/>
            <person name="Dorje P."/>
            <person name="Dorjee K."/>
            <person name="Dupes A."/>
            <person name="Elong R."/>
            <person name="Falk J."/>
            <person name="Farina A."/>
            <person name="Faro S."/>
            <person name="Ferguson D."/>
            <person name="Fisher S."/>
            <person name="Foley C.D."/>
            <person name="Franke A."/>
            <person name="Friedrich D."/>
            <person name="Gadbois L."/>
            <person name="Gearin G."/>
            <person name="Gearin C.R."/>
            <person name="Giannoukos G."/>
            <person name="Goode T."/>
            <person name="Graham J."/>
            <person name="Grandbois E."/>
            <person name="Grewal S."/>
            <person name="Gyaltsen K."/>
            <person name="Hafez N."/>
            <person name="Hagos B."/>
            <person name="Hall J."/>
            <person name="Henson C."/>
            <person name="Hollinger A."/>
            <person name="Honan T."/>
            <person name="Huard M.D."/>
            <person name="Hughes L."/>
            <person name="Hurhula B."/>
            <person name="Husby M.E."/>
            <person name="Kamat A."/>
            <person name="Kanga B."/>
            <person name="Kashin S."/>
            <person name="Khazanovich D."/>
            <person name="Kisner P."/>
            <person name="Lance K."/>
            <person name="Lara M."/>
            <person name="Lee W."/>
            <person name="Lennon N."/>
            <person name="Letendre F."/>
            <person name="LeVine R."/>
            <person name="Lipovsky A."/>
            <person name="Liu X."/>
            <person name="Liu J."/>
            <person name="Liu S."/>
            <person name="Lokyitsang T."/>
            <person name="Lokyitsang Y."/>
            <person name="Lubonja R."/>
            <person name="Lui A."/>
            <person name="MacDonald P."/>
            <person name="Magnisalis V."/>
            <person name="Maru K."/>
            <person name="Matthews C."/>
            <person name="McCusker W."/>
            <person name="McDonough S."/>
            <person name="Mehta T."/>
            <person name="Meldrim J."/>
            <person name="Meneus L."/>
            <person name="Mihai O."/>
            <person name="Mihalev A."/>
            <person name="Mihova T."/>
            <person name="Mittelman R."/>
            <person name="Mlenga V."/>
            <person name="Montmayeur A."/>
            <person name="Mulrain L."/>
            <person name="Navidi A."/>
            <person name="Naylor J."/>
            <person name="Negash T."/>
            <person name="Nguyen T."/>
            <person name="Nguyen N."/>
            <person name="Nicol R."/>
            <person name="Norbu C."/>
            <person name="Norbu N."/>
            <person name="Novod N."/>
            <person name="O'Neill B."/>
            <person name="Osman S."/>
            <person name="Markiewicz E."/>
            <person name="Oyono O.L."/>
            <person name="Patti C."/>
            <person name="Phunkhang P."/>
            <person name="Pierre F."/>
            <person name="Priest M."/>
            <person name="Raghuraman S."/>
            <person name="Rege F."/>
            <person name="Reyes R."/>
            <person name="Rise C."/>
            <person name="Rogov P."/>
            <person name="Ross K."/>
            <person name="Ryan E."/>
            <person name="Settipalli S."/>
            <person name="Shea T."/>
            <person name="Sherpa N."/>
            <person name="Shi L."/>
            <person name="Shih D."/>
            <person name="Sparrow T."/>
            <person name="Spaulding J."/>
            <person name="Stalker J."/>
            <person name="Stange-Thomann N."/>
            <person name="Stavropoulos S."/>
            <person name="Stone C."/>
            <person name="Strader C."/>
            <person name="Tesfaye S."/>
            <person name="Thomson T."/>
            <person name="Thoulutsang Y."/>
            <person name="Thoulutsang D."/>
            <person name="Topham K."/>
            <person name="Topping I."/>
            <person name="Tsamla T."/>
            <person name="Vassiliev H."/>
            <person name="Vo A."/>
            <person name="Wangchuk T."/>
            <person name="Wangdi T."/>
            <person name="Weiand M."/>
            <person name="Wilkinson J."/>
            <person name="Wilson A."/>
            <person name="Yadav S."/>
            <person name="Young G."/>
            <person name="Yu Q."/>
            <person name="Zembek L."/>
            <person name="Zhong D."/>
            <person name="Zimmer A."/>
            <person name="Zwirko Z."/>
            <person name="Jaffe D.B."/>
            <person name="Alvarez P."/>
            <person name="Brockman W."/>
            <person name="Butler J."/>
            <person name="Chin C."/>
            <person name="Gnerre S."/>
            <person name="MacCallum I."/>
            <person name="Graves J.A."/>
            <person name="Ponting C.P."/>
            <person name="Breen M."/>
            <person name="Samollow P.B."/>
            <person name="Lander E.S."/>
            <person name="Lindblad-Toh K."/>
        </authorList>
    </citation>
    <scope>NUCLEOTIDE SEQUENCE [LARGE SCALE GENOMIC DNA]</scope>
</reference>
<feature type="compositionally biased region" description="Polar residues" evidence="11">
    <location>
        <begin position="303"/>
        <end position="318"/>
    </location>
</feature>
<dbReference type="Pfam" id="PF08205">
    <property type="entry name" value="C2-set_2"/>
    <property type="match status" value="1"/>
</dbReference>
<evidence type="ECO:0000256" key="10">
    <source>
        <dbReference type="ARBA" id="ARBA00023319"/>
    </source>
</evidence>
<name>F7B6U0_MONDO</name>
<dbReference type="SMART" id="SM00409">
    <property type="entry name" value="IG"/>
    <property type="match status" value="1"/>
</dbReference>
<feature type="domain" description="Ig-like" evidence="13">
    <location>
        <begin position="37"/>
        <end position="164"/>
    </location>
</feature>
<keyword evidence="4" id="KW-0732">Signal</keyword>
<keyword evidence="10" id="KW-0393">Immunoglobulin domain</keyword>
<dbReference type="SMR" id="F7B6U0"/>
<dbReference type="eggNOG" id="ENOG502S5B5">
    <property type="taxonomic scope" value="Eukaryota"/>
</dbReference>
<dbReference type="STRING" id="13616.ENSMODP00000022694"/>
<evidence type="ECO:0000313" key="14">
    <source>
        <dbReference type="Ensembl" id="ENSMODP00000022694.3"/>
    </source>
</evidence>
<gene>
    <name evidence="14" type="primary">CD80</name>
</gene>
<dbReference type="PANTHER" id="PTHR25466:SF4">
    <property type="entry name" value="T-LYMPHOCYTE ACTIVATION ANTIGEN CD80"/>
    <property type="match status" value="1"/>
</dbReference>
<feature type="compositionally biased region" description="Polar residues" evidence="11">
    <location>
        <begin position="325"/>
        <end position="337"/>
    </location>
</feature>
<evidence type="ECO:0000256" key="3">
    <source>
        <dbReference type="ARBA" id="ARBA00022692"/>
    </source>
</evidence>
<evidence type="ECO:0000256" key="6">
    <source>
        <dbReference type="ARBA" id="ARBA00023136"/>
    </source>
</evidence>
<dbReference type="InterPro" id="IPR036179">
    <property type="entry name" value="Ig-like_dom_sf"/>
</dbReference>
<comment type="subcellular location">
    <subcellularLocation>
        <location evidence="1">Cell membrane</location>
        <topology evidence="1">Single-pass type I membrane protein</topology>
    </subcellularLocation>
</comment>
<keyword evidence="2" id="KW-1003">Cell membrane</keyword>
<dbReference type="FunCoup" id="F7B6U0">
    <property type="interactions" value="73"/>
</dbReference>
<dbReference type="OMA" id="HMTSVML"/>
<keyword evidence="3 12" id="KW-0812">Transmembrane</keyword>
<dbReference type="GO" id="GO:0042102">
    <property type="term" value="P:positive regulation of T cell proliferation"/>
    <property type="evidence" value="ECO:0000318"/>
    <property type="project" value="GO_Central"/>
</dbReference>
<sequence length="337" mass="37877">MRCGSYCNLEKKRKELVFDLRHLEGNLPGLELRMAQPKLLHFMLLCLLYMAHAGLSSGETKVTRAVKEAVTFPCNYEIPEKERTYYRVYWQHDTKVVQAYVPGRRGEDLIDLSYVNRTVMEMANNLSVTIFPLQVPDEGTYECIVQRLVGGQYKRVHKQDVQLSISADFPEPTTEVYEETGYWRMTCSSRQGYPQPKLSWVNNGKVLTSVNTSIFQDPVTKLYDIQSELHINQTNNSLFICSIDYGDSRVSANVTLPKGPDSWSGALIIAATLPSIFFLIAMILLVYQCFYKHSEGGLYSPPQELTSVTTTEEGNGTESPVAHVNSATTSSGRAASV</sequence>
<evidence type="ECO:0000256" key="4">
    <source>
        <dbReference type="ARBA" id="ARBA00022729"/>
    </source>
</evidence>
<dbReference type="Bgee" id="ENSMODG00000018199">
    <property type="expression patterns" value="Expressed in skeleton of lower jaw and 9 other cell types or tissues"/>
</dbReference>
<dbReference type="Pfam" id="PF07686">
    <property type="entry name" value="V-set"/>
    <property type="match status" value="1"/>
</dbReference>
<protein>
    <submittedName>
        <fullName evidence="14">CD80 molecule</fullName>
    </submittedName>
</protein>
<evidence type="ECO:0000256" key="12">
    <source>
        <dbReference type="SAM" id="Phobius"/>
    </source>
</evidence>
<dbReference type="SUPFAM" id="SSF48726">
    <property type="entry name" value="Immunoglobulin"/>
    <property type="match status" value="2"/>
</dbReference>
<feature type="region of interest" description="Disordered" evidence="11">
    <location>
        <begin position="303"/>
        <end position="337"/>
    </location>
</feature>
<dbReference type="InterPro" id="IPR003599">
    <property type="entry name" value="Ig_sub"/>
</dbReference>
<dbReference type="GO" id="GO:0007166">
    <property type="term" value="P:cell surface receptor signaling pathway"/>
    <property type="evidence" value="ECO:0000318"/>
    <property type="project" value="GO_Central"/>
</dbReference>
<dbReference type="GO" id="GO:0009897">
    <property type="term" value="C:external side of plasma membrane"/>
    <property type="evidence" value="ECO:0000318"/>
    <property type="project" value="GO_Central"/>
</dbReference>
<reference evidence="14" key="3">
    <citation type="submission" date="2025-09" db="UniProtKB">
        <authorList>
            <consortium name="Ensembl"/>
        </authorList>
    </citation>
    <scope>IDENTIFICATION</scope>
</reference>
<evidence type="ECO:0000256" key="5">
    <source>
        <dbReference type="ARBA" id="ARBA00022989"/>
    </source>
</evidence>
<accession>F7B6U0</accession>
<dbReference type="PANTHER" id="PTHR25466">
    <property type="entry name" value="T-LYMPHOCYTE ACTIVATION ANTIGEN"/>
    <property type="match status" value="1"/>
</dbReference>
<dbReference type="InterPro" id="IPR007110">
    <property type="entry name" value="Ig-like_dom"/>
</dbReference>
<evidence type="ECO:0000259" key="13">
    <source>
        <dbReference type="PROSITE" id="PS50835"/>
    </source>
</evidence>
<evidence type="ECO:0000256" key="9">
    <source>
        <dbReference type="ARBA" id="ARBA00023180"/>
    </source>
</evidence>
<dbReference type="AlphaFoldDB" id="F7B6U0"/>
<evidence type="ECO:0000256" key="2">
    <source>
        <dbReference type="ARBA" id="ARBA00022475"/>
    </source>
</evidence>
<dbReference type="InParanoid" id="F7B6U0"/>
<dbReference type="FunFam" id="2.60.40.10:FF:000910">
    <property type="entry name" value="T-lymphocyte activation antigen CD80"/>
    <property type="match status" value="1"/>
</dbReference>
<evidence type="ECO:0000313" key="15">
    <source>
        <dbReference type="Proteomes" id="UP000002280"/>
    </source>
</evidence>
<keyword evidence="9" id="KW-0325">Glycoprotein</keyword>
<organism evidence="14 15">
    <name type="scientific">Monodelphis domestica</name>
    <name type="common">Gray short-tailed opossum</name>
    <dbReference type="NCBI Taxonomy" id="13616"/>
    <lineage>
        <taxon>Eukaryota</taxon>
        <taxon>Metazoa</taxon>
        <taxon>Chordata</taxon>
        <taxon>Craniata</taxon>
        <taxon>Vertebrata</taxon>
        <taxon>Euteleostomi</taxon>
        <taxon>Mammalia</taxon>
        <taxon>Metatheria</taxon>
        <taxon>Didelphimorphia</taxon>
        <taxon>Didelphidae</taxon>
        <taxon>Monodelphis</taxon>
    </lineage>
</organism>
<dbReference type="Gene3D" id="2.60.40.10">
    <property type="entry name" value="Immunoglobulins"/>
    <property type="match status" value="2"/>
</dbReference>
<dbReference type="GO" id="GO:0006955">
    <property type="term" value="P:immune response"/>
    <property type="evidence" value="ECO:0000318"/>
    <property type="project" value="GO_Central"/>
</dbReference>
<evidence type="ECO:0000256" key="11">
    <source>
        <dbReference type="SAM" id="MobiDB-lite"/>
    </source>
</evidence>
<dbReference type="HOGENOM" id="CLU_071073_2_0_1"/>
<proteinExistence type="predicted"/>
<dbReference type="KEGG" id="mdo:103097997"/>